<evidence type="ECO:0000256" key="2">
    <source>
        <dbReference type="SAM" id="MobiDB-lite"/>
    </source>
</evidence>
<keyword evidence="1 3" id="KW-0732">Signal</keyword>
<organism evidence="4 5">
    <name type="scientific">Seminavis robusta</name>
    <dbReference type="NCBI Taxonomy" id="568900"/>
    <lineage>
        <taxon>Eukaryota</taxon>
        <taxon>Sar</taxon>
        <taxon>Stramenopiles</taxon>
        <taxon>Ochrophyta</taxon>
        <taxon>Bacillariophyta</taxon>
        <taxon>Bacillariophyceae</taxon>
        <taxon>Bacillariophycidae</taxon>
        <taxon>Naviculales</taxon>
        <taxon>Naviculaceae</taxon>
        <taxon>Seminavis</taxon>
    </lineage>
</organism>
<dbReference type="OrthoDB" id="10250728at2759"/>
<evidence type="ECO:0000313" key="4">
    <source>
        <dbReference type="EMBL" id="CAB9505163.1"/>
    </source>
</evidence>
<accession>A0A9N8H805</accession>
<gene>
    <name evidence="4" type="ORF">SEMRO_221_G090860.1</name>
</gene>
<dbReference type="EMBL" id="CAICTM010000220">
    <property type="protein sequence ID" value="CAB9505163.1"/>
    <property type="molecule type" value="Genomic_DNA"/>
</dbReference>
<dbReference type="SUPFAM" id="SSF69318">
    <property type="entry name" value="Integrin alpha N-terminal domain"/>
    <property type="match status" value="2"/>
</dbReference>
<name>A0A9N8H805_9STRA</name>
<dbReference type="AlphaFoldDB" id="A0A9N8H805"/>
<dbReference type="PANTHER" id="PTHR44103">
    <property type="entry name" value="PROPROTEIN CONVERTASE P"/>
    <property type="match status" value="1"/>
</dbReference>
<dbReference type="Proteomes" id="UP001153069">
    <property type="component" value="Unassembled WGS sequence"/>
</dbReference>
<dbReference type="PANTHER" id="PTHR44103:SF1">
    <property type="entry name" value="PROPROTEIN CONVERTASE P"/>
    <property type="match status" value="1"/>
</dbReference>
<evidence type="ECO:0000313" key="5">
    <source>
        <dbReference type="Proteomes" id="UP001153069"/>
    </source>
</evidence>
<protein>
    <submittedName>
        <fullName evidence="4">Inherit from NOG: fg-gap repeat protein</fullName>
    </submittedName>
</protein>
<dbReference type="InterPro" id="IPR028994">
    <property type="entry name" value="Integrin_alpha_N"/>
</dbReference>
<sequence length="491" mass="52401">MLALLRVTFFASVLLTSSAAAVVVYDSDKRGVVASEQFARAIEIVDLRDLTTGVQYNDVLVGGSSGHIVLSERDSIGQNILFQPKRIPLYHPRSEAASLAVMQDTSSSNDKVDVVASLDRNEDDVAALVMIRDIKGSNATSPVLETLIAREEFRDSNINNTDAHLMSVTSSDVKAVDLDDDGEVDLVACIAGNHTSGSEEGFLVVGRLDLESSKFVFETIYEGLGGTAFVEVADLDGDGDLDLVVSAPERNLILLFWNDGSGSFTSTVLDATAKAAGKMAVGDVDNDGRLDIVVGGETFLVAYFQEVEPTADKVSKQAASFAEGVTIWDIKDESRRCTSGCEVNKILIEDIDGDGSPDVAFTIEGVFELNVLFQGKTPRESLVSLDSPYGFSLGDLNLDGLVDIVGSAGNDYKVFYFLGEEVEATEQPTFMPSSPPAPQQETAAPKKTDLESNESSGQPIQQDSTSSATTATLHSALVVWCIAASTMFALK</sequence>
<feature type="region of interest" description="Disordered" evidence="2">
    <location>
        <begin position="426"/>
        <end position="467"/>
    </location>
</feature>
<dbReference type="InterPro" id="IPR013517">
    <property type="entry name" value="FG-GAP"/>
</dbReference>
<feature type="signal peptide" evidence="3">
    <location>
        <begin position="1"/>
        <end position="21"/>
    </location>
</feature>
<comment type="caution">
    <text evidence="4">The sequence shown here is derived from an EMBL/GenBank/DDBJ whole genome shotgun (WGS) entry which is preliminary data.</text>
</comment>
<dbReference type="Gene3D" id="2.130.10.130">
    <property type="entry name" value="Integrin alpha, N-terminal"/>
    <property type="match status" value="1"/>
</dbReference>
<proteinExistence type="predicted"/>
<feature type="compositionally biased region" description="Polar residues" evidence="2">
    <location>
        <begin position="453"/>
        <end position="463"/>
    </location>
</feature>
<keyword evidence="5" id="KW-1185">Reference proteome</keyword>
<reference evidence="4" key="1">
    <citation type="submission" date="2020-06" db="EMBL/GenBank/DDBJ databases">
        <authorList>
            <consortium name="Plant Systems Biology data submission"/>
        </authorList>
    </citation>
    <scope>NUCLEOTIDE SEQUENCE</scope>
    <source>
        <strain evidence="4">D6</strain>
    </source>
</reference>
<feature type="chain" id="PRO_5040128890" evidence="3">
    <location>
        <begin position="22"/>
        <end position="491"/>
    </location>
</feature>
<evidence type="ECO:0000256" key="1">
    <source>
        <dbReference type="ARBA" id="ARBA00022729"/>
    </source>
</evidence>
<dbReference type="Pfam" id="PF13517">
    <property type="entry name" value="FG-GAP_3"/>
    <property type="match status" value="1"/>
</dbReference>
<evidence type="ECO:0000256" key="3">
    <source>
        <dbReference type="SAM" id="SignalP"/>
    </source>
</evidence>